<evidence type="ECO:0000313" key="2">
    <source>
        <dbReference type="EMBL" id="KAH7377058.1"/>
    </source>
</evidence>
<gene>
    <name evidence="2" type="ORF">B0T11DRAFT_26353</name>
</gene>
<dbReference type="EMBL" id="JAGPXD010000001">
    <property type="protein sequence ID" value="KAH7377058.1"/>
    <property type="molecule type" value="Genomic_DNA"/>
</dbReference>
<organism evidence="2 3">
    <name type="scientific">Plectosphaerella cucumerina</name>
    <dbReference type="NCBI Taxonomy" id="40658"/>
    <lineage>
        <taxon>Eukaryota</taxon>
        <taxon>Fungi</taxon>
        <taxon>Dikarya</taxon>
        <taxon>Ascomycota</taxon>
        <taxon>Pezizomycotina</taxon>
        <taxon>Sordariomycetes</taxon>
        <taxon>Hypocreomycetidae</taxon>
        <taxon>Glomerellales</taxon>
        <taxon>Plectosphaerellaceae</taxon>
        <taxon>Plectosphaerella</taxon>
    </lineage>
</organism>
<keyword evidence="3" id="KW-1185">Reference proteome</keyword>
<evidence type="ECO:0000256" key="1">
    <source>
        <dbReference type="SAM" id="MobiDB-lite"/>
    </source>
</evidence>
<name>A0A8K0XAF8_9PEZI</name>
<reference evidence="2" key="1">
    <citation type="journal article" date="2021" name="Nat. Commun.">
        <title>Genetic determinants of endophytism in the Arabidopsis root mycobiome.</title>
        <authorList>
            <person name="Mesny F."/>
            <person name="Miyauchi S."/>
            <person name="Thiergart T."/>
            <person name="Pickel B."/>
            <person name="Atanasova L."/>
            <person name="Karlsson M."/>
            <person name="Huettel B."/>
            <person name="Barry K.W."/>
            <person name="Haridas S."/>
            <person name="Chen C."/>
            <person name="Bauer D."/>
            <person name="Andreopoulos W."/>
            <person name="Pangilinan J."/>
            <person name="LaButti K."/>
            <person name="Riley R."/>
            <person name="Lipzen A."/>
            <person name="Clum A."/>
            <person name="Drula E."/>
            <person name="Henrissat B."/>
            <person name="Kohler A."/>
            <person name="Grigoriev I.V."/>
            <person name="Martin F.M."/>
            <person name="Hacquard S."/>
        </authorList>
    </citation>
    <scope>NUCLEOTIDE SEQUENCE</scope>
    <source>
        <strain evidence="2">MPI-CAGE-AT-0016</strain>
    </source>
</reference>
<accession>A0A8K0XAF8</accession>
<sequence length="326" mass="36107">MPGLRVSAPPRRYGLRISSFAPSFAGNERRAIRLQRHSRPPSQPAARAPGVGGTSKRTDEGVARRRGTGSATSRGDNHNLALSPKSSSYRIRALFRGTPCRVRSTYSKRPGARDHMDFGAEPPGTPSARLLGRRRHAAYLSTASSRLVHRGGENRNRAPRFAADVRPRVVPACRPSRAHERCSGSSARLEWTEVVQGDQSAKNRAAHELPVHQRAAARPLSPCRFLRPRPNAKKLTSSATLHPPCGRSTTNRQASCWPVASRPWERWTAADGYLGSLWLDSSVRPRWHDGRLRAPGRHDASRWFVPPTDLSGFGSWQRLRGSTAYF</sequence>
<feature type="region of interest" description="Disordered" evidence="1">
    <location>
        <begin position="104"/>
        <end position="129"/>
    </location>
</feature>
<feature type="region of interest" description="Disordered" evidence="1">
    <location>
        <begin position="24"/>
        <end position="84"/>
    </location>
</feature>
<dbReference type="Proteomes" id="UP000813385">
    <property type="component" value="Unassembled WGS sequence"/>
</dbReference>
<dbReference type="AlphaFoldDB" id="A0A8K0XAF8"/>
<proteinExistence type="predicted"/>
<protein>
    <submittedName>
        <fullName evidence="2">Uncharacterized protein</fullName>
    </submittedName>
</protein>
<evidence type="ECO:0000313" key="3">
    <source>
        <dbReference type="Proteomes" id="UP000813385"/>
    </source>
</evidence>
<comment type="caution">
    <text evidence="2">The sequence shown here is derived from an EMBL/GenBank/DDBJ whole genome shotgun (WGS) entry which is preliminary data.</text>
</comment>